<reference evidence="2 3" key="1">
    <citation type="submission" date="2018-09" db="EMBL/GenBank/DDBJ databases">
        <authorList>
            <person name="Tagini F."/>
        </authorList>
    </citation>
    <scope>NUCLEOTIDE SEQUENCE [LARGE SCALE GENOMIC DNA]</scope>
    <source>
        <strain evidence="2 3">MK4</strain>
    </source>
</reference>
<protein>
    <recommendedName>
        <fullName evidence="4">DUF2746 domain-containing protein</fullName>
    </recommendedName>
</protein>
<dbReference type="Proteomes" id="UP000271464">
    <property type="component" value="Unassembled WGS sequence"/>
</dbReference>
<evidence type="ECO:0000313" key="3">
    <source>
        <dbReference type="Proteomes" id="UP000271464"/>
    </source>
</evidence>
<accession>A0ABY6RSL8</accession>
<name>A0ABY6RSL8_9MYCO</name>
<sequence length="99" mass="11026">MTEPLPLATDMFGVASILIIQLGLWLQSRRTNKKMTAVQDQVTNGGSNLAATVGEIKHMLDGQGHDVRSLRDDIGGLRGEVRDIEHRVRRIEQGREPRP</sequence>
<evidence type="ECO:0000313" key="2">
    <source>
        <dbReference type="EMBL" id="VBA32867.1"/>
    </source>
</evidence>
<keyword evidence="1" id="KW-1133">Transmembrane helix</keyword>
<proteinExistence type="predicted"/>
<feature type="transmembrane region" description="Helical" evidence="1">
    <location>
        <begin position="6"/>
        <end position="26"/>
    </location>
</feature>
<dbReference type="EMBL" id="UPHM01000169">
    <property type="protein sequence ID" value="VBA32867.1"/>
    <property type="molecule type" value="Genomic_DNA"/>
</dbReference>
<keyword evidence="3" id="KW-1185">Reference proteome</keyword>
<organism evidence="2 3">
    <name type="scientific">Mycobacterium persicum</name>
    <dbReference type="NCBI Taxonomy" id="1487726"/>
    <lineage>
        <taxon>Bacteria</taxon>
        <taxon>Bacillati</taxon>
        <taxon>Actinomycetota</taxon>
        <taxon>Actinomycetes</taxon>
        <taxon>Mycobacteriales</taxon>
        <taxon>Mycobacteriaceae</taxon>
        <taxon>Mycobacterium</taxon>
    </lineage>
</organism>
<keyword evidence="1" id="KW-0472">Membrane</keyword>
<dbReference type="RefSeq" id="WP_183155400.1">
    <property type="nucleotide sequence ID" value="NZ_UPHM01000169.1"/>
</dbReference>
<comment type="caution">
    <text evidence="2">The sequence shown here is derived from an EMBL/GenBank/DDBJ whole genome shotgun (WGS) entry which is preliminary data.</text>
</comment>
<evidence type="ECO:0008006" key="4">
    <source>
        <dbReference type="Google" id="ProtNLM"/>
    </source>
</evidence>
<evidence type="ECO:0000256" key="1">
    <source>
        <dbReference type="SAM" id="Phobius"/>
    </source>
</evidence>
<keyword evidence="1" id="KW-0812">Transmembrane</keyword>
<gene>
    <name evidence="2" type="ORF">LAUMK4_05816</name>
</gene>